<accession>A0A2H3D8C2</accession>
<evidence type="ECO:0000313" key="4">
    <source>
        <dbReference type="Proteomes" id="UP000217790"/>
    </source>
</evidence>
<feature type="chain" id="PRO_5013836965" description="Cation/H+ exchanger domain-containing protein" evidence="2">
    <location>
        <begin position="23"/>
        <end position="119"/>
    </location>
</feature>
<dbReference type="Proteomes" id="UP000217790">
    <property type="component" value="Unassembled WGS sequence"/>
</dbReference>
<evidence type="ECO:0000256" key="2">
    <source>
        <dbReference type="SAM" id="SignalP"/>
    </source>
</evidence>
<reference evidence="4" key="1">
    <citation type="journal article" date="2017" name="Nat. Ecol. Evol.">
        <title>Genome expansion and lineage-specific genetic innovations in the forest pathogenic fungi Armillaria.</title>
        <authorList>
            <person name="Sipos G."/>
            <person name="Prasanna A.N."/>
            <person name="Walter M.C."/>
            <person name="O'Connor E."/>
            <person name="Balint B."/>
            <person name="Krizsan K."/>
            <person name="Kiss B."/>
            <person name="Hess J."/>
            <person name="Varga T."/>
            <person name="Slot J."/>
            <person name="Riley R."/>
            <person name="Boka B."/>
            <person name="Rigling D."/>
            <person name="Barry K."/>
            <person name="Lee J."/>
            <person name="Mihaltcheva S."/>
            <person name="LaButti K."/>
            <person name="Lipzen A."/>
            <person name="Waldron R."/>
            <person name="Moloney N.M."/>
            <person name="Sperisen C."/>
            <person name="Kredics L."/>
            <person name="Vagvoelgyi C."/>
            <person name="Patrignani A."/>
            <person name="Fitzpatrick D."/>
            <person name="Nagy I."/>
            <person name="Doyle S."/>
            <person name="Anderson J.B."/>
            <person name="Grigoriev I.V."/>
            <person name="Gueldener U."/>
            <person name="Muensterkoetter M."/>
            <person name="Nagy L.G."/>
        </authorList>
    </citation>
    <scope>NUCLEOTIDE SEQUENCE [LARGE SCALE GENOMIC DNA]</scope>
    <source>
        <strain evidence="4">Ar21-2</strain>
    </source>
</reference>
<protein>
    <recommendedName>
        <fullName evidence="5">Cation/H+ exchanger domain-containing protein</fullName>
    </recommendedName>
</protein>
<feature type="transmembrane region" description="Helical" evidence="1">
    <location>
        <begin position="46"/>
        <end position="75"/>
    </location>
</feature>
<organism evidence="3 4">
    <name type="scientific">Armillaria gallica</name>
    <name type="common">Bulbous honey fungus</name>
    <name type="synonym">Armillaria bulbosa</name>
    <dbReference type="NCBI Taxonomy" id="47427"/>
    <lineage>
        <taxon>Eukaryota</taxon>
        <taxon>Fungi</taxon>
        <taxon>Dikarya</taxon>
        <taxon>Basidiomycota</taxon>
        <taxon>Agaricomycotina</taxon>
        <taxon>Agaricomycetes</taxon>
        <taxon>Agaricomycetidae</taxon>
        <taxon>Agaricales</taxon>
        <taxon>Marasmiineae</taxon>
        <taxon>Physalacriaceae</taxon>
        <taxon>Armillaria</taxon>
    </lineage>
</organism>
<dbReference type="OMA" id="GASEMRN"/>
<keyword evidence="1" id="KW-0812">Transmembrane</keyword>
<gene>
    <name evidence="3" type="ORF">ARMGADRAFT_1085835</name>
</gene>
<keyword evidence="1" id="KW-0472">Membrane</keyword>
<evidence type="ECO:0000256" key="1">
    <source>
        <dbReference type="SAM" id="Phobius"/>
    </source>
</evidence>
<evidence type="ECO:0008006" key="5">
    <source>
        <dbReference type="Google" id="ProtNLM"/>
    </source>
</evidence>
<dbReference type="InParanoid" id="A0A2H3D8C2"/>
<proteinExistence type="predicted"/>
<dbReference type="AlphaFoldDB" id="A0A2H3D8C2"/>
<dbReference type="EMBL" id="KZ293680">
    <property type="protein sequence ID" value="PBK87078.1"/>
    <property type="molecule type" value="Genomic_DNA"/>
</dbReference>
<keyword evidence="1" id="KW-1133">Transmembrane helix</keyword>
<keyword evidence="2" id="KW-0732">Signal</keyword>
<keyword evidence="4" id="KW-1185">Reference proteome</keyword>
<evidence type="ECO:0000313" key="3">
    <source>
        <dbReference type="EMBL" id="PBK87078.1"/>
    </source>
</evidence>
<dbReference type="OrthoDB" id="2638860at2759"/>
<sequence length="119" mass="13391">MLLFELIVFLMAIAYGFRGVKATKILTQVRQNFGPKPIMGLLLRDSVFYFVVVLCCAPIQAFVDTGLGLSLMSIMRTRMLLRLRKRAKEDLNMARTQDMELGSFRVANPVEELSTASDA</sequence>
<name>A0A2H3D8C2_ARMGA</name>
<feature type="signal peptide" evidence="2">
    <location>
        <begin position="1"/>
        <end position="22"/>
    </location>
</feature>